<evidence type="ECO:0000313" key="1">
    <source>
        <dbReference type="EMBL" id="CAE0055324.1"/>
    </source>
</evidence>
<dbReference type="PANTHER" id="PTHR47721">
    <property type="entry name" value="OS01G0235100 PROTEIN"/>
    <property type="match status" value="1"/>
</dbReference>
<dbReference type="PANTHER" id="PTHR47721:SF2">
    <property type="entry name" value="OS01G0235100 PROTEIN"/>
    <property type="match status" value="1"/>
</dbReference>
<gene>
    <name evidence="1" type="ORF">RMAR00112_LOCUS23354</name>
</gene>
<dbReference type="EMBL" id="HBHW01030176">
    <property type="protein sequence ID" value="CAE0055324.1"/>
    <property type="molecule type" value="Transcribed_RNA"/>
</dbReference>
<organism evidence="1">
    <name type="scientific">Rhodosorus marinus</name>
    <dbReference type="NCBI Taxonomy" id="101924"/>
    <lineage>
        <taxon>Eukaryota</taxon>
        <taxon>Rhodophyta</taxon>
        <taxon>Stylonematophyceae</taxon>
        <taxon>Stylonematales</taxon>
        <taxon>Stylonemataceae</taxon>
        <taxon>Rhodosorus</taxon>
    </lineage>
</organism>
<protein>
    <submittedName>
        <fullName evidence="1">Uncharacterized protein</fullName>
    </submittedName>
</protein>
<name>A0A7S2ZY56_9RHOD</name>
<proteinExistence type="predicted"/>
<reference evidence="1" key="1">
    <citation type="submission" date="2021-01" db="EMBL/GenBank/DDBJ databases">
        <authorList>
            <person name="Corre E."/>
            <person name="Pelletier E."/>
            <person name="Niang G."/>
            <person name="Scheremetjew M."/>
            <person name="Finn R."/>
            <person name="Kale V."/>
            <person name="Holt S."/>
            <person name="Cochrane G."/>
            <person name="Meng A."/>
            <person name="Brown T."/>
            <person name="Cohen L."/>
        </authorList>
    </citation>
    <scope>NUCLEOTIDE SEQUENCE</scope>
    <source>
        <strain evidence="1">CCMP 769</strain>
    </source>
</reference>
<dbReference type="AlphaFoldDB" id="A0A7S2ZY56"/>
<accession>A0A7S2ZY56</accession>
<sequence>MAFVSGAGGVLGGRPGVSSVCNRPRVRIACKVEGSEDVPTGPASRPAEVVEEKAVVEVAPEATVEASESEMCAGCGRLNCDGRIQGGIGAIPLFSWWPIKAYRPCPEYIKTKKYKRAGQNLVSSLTQARFVKAAGSYLTLVSIFRINPG</sequence>